<dbReference type="SUPFAM" id="SSF48452">
    <property type="entry name" value="TPR-like"/>
    <property type="match status" value="1"/>
</dbReference>
<dbReference type="InterPro" id="IPR011990">
    <property type="entry name" value="TPR-like_helical_dom_sf"/>
</dbReference>
<dbReference type="Proteomes" id="UP000528457">
    <property type="component" value="Unassembled WGS sequence"/>
</dbReference>
<dbReference type="SMART" id="SM00028">
    <property type="entry name" value="TPR"/>
    <property type="match status" value="3"/>
</dbReference>
<dbReference type="PROSITE" id="PS50005">
    <property type="entry name" value="TPR"/>
    <property type="match status" value="1"/>
</dbReference>
<dbReference type="Gene3D" id="1.25.40.10">
    <property type="entry name" value="Tetratricopeptide repeat domain"/>
    <property type="match status" value="1"/>
</dbReference>
<protein>
    <submittedName>
        <fullName evidence="2">Tetratricopeptide (TPR) repeat protein</fullName>
    </submittedName>
</protein>
<evidence type="ECO:0000256" key="1">
    <source>
        <dbReference type="PROSITE-ProRule" id="PRU00339"/>
    </source>
</evidence>
<accession>A0A7X0MUF4</accession>
<dbReference type="Pfam" id="PF13181">
    <property type="entry name" value="TPR_8"/>
    <property type="match status" value="1"/>
</dbReference>
<organism evidence="2 3">
    <name type="scientific">Pseudoteredinibacter isoporae</name>
    <dbReference type="NCBI Taxonomy" id="570281"/>
    <lineage>
        <taxon>Bacteria</taxon>
        <taxon>Pseudomonadati</taxon>
        <taxon>Pseudomonadota</taxon>
        <taxon>Gammaproteobacteria</taxon>
        <taxon>Cellvibrionales</taxon>
        <taxon>Cellvibrionaceae</taxon>
        <taxon>Pseudoteredinibacter</taxon>
    </lineage>
</organism>
<gene>
    <name evidence="2" type="ORF">HNR48_000238</name>
</gene>
<keyword evidence="1" id="KW-0802">TPR repeat</keyword>
<reference evidence="2 3" key="1">
    <citation type="submission" date="2020-08" db="EMBL/GenBank/DDBJ databases">
        <title>Genomic Encyclopedia of Type Strains, Phase IV (KMG-IV): sequencing the most valuable type-strain genomes for metagenomic binning, comparative biology and taxonomic classification.</title>
        <authorList>
            <person name="Goeker M."/>
        </authorList>
    </citation>
    <scope>NUCLEOTIDE SEQUENCE [LARGE SCALE GENOMIC DNA]</scope>
    <source>
        <strain evidence="2 3">DSM 22368</strain>
    </source>
</reference>
<comment type="caution">
    <text evidence="2">The sequence shown here is derived from an EMBL/GenBank/DDBJ whole genome shotgun (WGS) entry which is preliminary data.</text>
</comment>
<feature type="repeat" description="TPR" evidence="1">
    <location>
        <begin position="236"/>
        <end position="269"/>
    </location>
</feature>
<sequence length="400" mass="46126">MAGSTTLNASLKWLLVFMSSCFLVSCGAPQHNVPKGAASTEQLEAFLENYPALDVEEELNKFLYMSPDMKTFADTYVRRKGATGRRLIEVHNAINHPSTGMSYRADAHYSAEGAFSAGEANCLSYSALFIAMSRYVNLRVSFQEVDLPPSWSLGEKDLLLRFRHVNIVATLATGRKKIVDFRMDRFSHFYPSREISDHEALALQFNNLAVDAMFEDDWPTVFKYLHSAIKADPKKVVAWGNLGLALRRINRLELAERAYLKALTLNRRDYSVMSNLANLYRMTGRPDEASILSEKSSRHRQRNPYYHFANAQRDYRDKRFDSALENLKKAKKLQEKEGNFEQLTAFIYWEQGKRKEAIYVMERAYEWETNPRTSELIAKRLKDWQRVLDTGEPAKDLREL</sequence>
<evidence type="ECO:0000313" key="3">
    <source>
        <dbReference type="Proteomes" id="UP000528457"/>
    </source>
</evidence>
<name>A0A7X0MUF4_9GAMM</name>
<evidence type="ECO:0000313" key="2">
    <source>
        <dbReference type="EMBL" id="MBB6519960.1"/>
    </source>
</evidence>
<dbReference type="RefSeq" id="WP_166852683.1">
    <property type="nucleotide sequence ID" value="NZ_JAAONY010000001.1"/>
</dbReference>
<dbReference type="InParanoid" id="A0A7X0MUF4"/>
<dbReference type="AlphaFoldDB" id="A0A7X0MUF4"/>
<dbReference type="InterPro" id="IPR019734">
    <property type="entry name" value="TPR_rpt"/>
</dbReference>
<dbReference type="PANTHER" id="PTHR12558:SF13">
    <property type="entry name" value="CELL DIVISION CYCLE PROTEIN 27 HOMOLOG"/>
    <property type="match status" value="1"/>
</dbReference>
<dbReference type="EMBL" id="JACHHT010000001">
    <property type="protein sequence ID" value="MBB6519960.1"/>
    <property type="molecule type" value="Genomic_DNA"/>
</dbReference>
<dbReference type="PANTHER" id="PTHR12558">
    <property type="entry name" value="CELL DIVISION CYCLE 16,23,27"/>
    <property type="match status" value="1"/>
</dbReference>
<proteinExistence type="predicted"/>
<keyword evidence="3" id="KW-1185">Reference proteome</keyword>